<dbReference type="Gene3D" id="3.40.50.150">
    <property type="entry name" value="Vaccinia Virus protein VP39"/>
    <property type="match status" value="1"/>
</dbReference>
<dbReference type="SUPFAM" id="SSF53335">
    <property type="entry name" value="S-adenosyl-L-methionine-dependent methyltransferases"/>
    <property type="match status" value="1"/>
</dbReference>
<dbReference type="Gene3D" id="2.70.160.11">
    <property type="entry name" value="Hnrnp arginine n-methyltransferase1"/>
    <property type="match status" value="1"/>
</dbReference>
<comment type="catalytic activity">
    <reaction evidence="11">
        <text>L-arginyl-[protein] + S-adenosyl-L-methionine = N(omega)-methyl-L-arginyl-[protein] + S-adenosyl-L-homocysteine + H(+)</text>
        <dbReference type="Rhea" id="RHEA:48100"/>
        <dbReference type="Rhea" id="RHEA-COMP:10532"/>
        <dbReference type="Rhea" id="RHEA-COMP:11990"/>
        <dbReference type="ChEBI" id="CHEBI:15378"/>
        <dbReference type="ChEBI" id="CHEBI:29965"/>
        <dbReference type="ChEBI" id="CHEBI:57856"/>
        <dbReference type="ChEBI" id="CHEBI:59789"/>
        <dbReference type="ChEBI" id="CHEBI:65280"/>
    </reaction>
    <physiologicalReaction direction="left-to-right" evidence="11">
        <dbReference type="Rhea" id="RHEA:48101"/>
    </physiologicalReaction>
</comment>
<keyword evidence="17" id="KW-1185">Reference proteome</keyword>
<dbReference type="InterPro" id="IPR049482">
    <property type="entry name" value="ANM3-like_C2H2_Zf"/>
</dbReference>
<dbReference type="PANTHER" id="PTHR11006">
    <property type="entry name" value="PROTEIN ARGININE N-METHYLTRANSFERASE"/>
    <property type="match status" value="1"/>
</dbReference>
<evidence type="ECO:0000256" key="10">
    <source>
        <dbReference type="ARBA" id="ARBA00047384"/>
    </source>
</evidence>
<evidence type="ECO:0000256" key="6">
    <source>
        <dbReference type="ARBA" id="ARBA00022691"/>
    </source>
</evidence>
<evidence type="ECO:0000256" key="9">
    <source>
        <dbReference type="ARBA" id="ARBA00022833"/>
    </source>
</evidence>
<dbReference type="GO" id="GO:0042054">
    <property type="term" value="F:histone methyltransferase activity"/>
    <property type="evidence" value="ECO:0007669"/>
    <property type="project" value="TreeGrafter"/>
</dbReference>
<evidence type="ECO:0000256" key="11">
    <source>
        <dbReference type="ARBA" id="ARBA00049303"/>
    </source>
</evidence>
<dbReference type="Pfam" id="PF06325">
    <property type="entry name" value="PrmA"/>
    <property type="match status" value="1"/>
</dbReference>
<feature type="region of interest" description="Disordered" evidence="13">
    <location>
        <begin position="1"/>
        <end position="26"/>
    </location>
</feature>
<dbReference type="OrthoDB" id="7848332at2759"/>
<dbReference type="InterPro" id="IPR025799">
    <property type="entry name" value="Arg_MeTrfase"/>
</dbReference>
<dbReference type="FunFam" id="3.40.50.150:FF:000003">
    <property type="entry name" value="Blast:Protein arginine N-methyltransferase 1"/>
    <property type="match status" value="1"/>
</dbReference>
<feature type="domain" description="Protein arginine N-methyltransferase 3-like C2H2 zinc finger" evidence="14">
    <location>
        <begin position="69"/>
        <end position="112"/>
    </location>
</feature>
<evidence type="ECO:0000256" key="2">
    <source>
        <dbReference type="ARBA" id="ARBA00011925"/>
    </source>
</evidence>
<evidence type="ECO:0000256" key="5">
    <source>
        <dbReference type="ARBA" id="ARBA00022679"/>
    </source>
</evidence>
<keyword evidence="7" id="KW-0479">Metal-binding</keyword>
<keyword evidence="5 12" id="KW-0808">Transferase</keyword>
<name>A0A653CCM9_CALMS</name>
<evidence type="ECO:0000256" key="3">
    <source>
        <dbReference type="ARBA" id="ARBA00022490"/>
    </source>
</evidence>
<evidence type="ECO:0000256" key="8">
    <source>
        <dbReference type="ARBA" id="ARBA00022771"/>
    </source>
</evidence>
<dbReference type="PROSITE" id="PS51678">
    <property type="entry name" value="SAM_MT_PRMT"/>
    <property type="match status" value="1"/>
</dbReference>
<dbReference type="GO" id="GO:0032259">
    <property type="term" value="P:methylation"/>
    <property type="evidence" value="ECO:0007669"/>
    <property type="project" value="UniProtKB-KW"/>
</dbReference>
<keyword evidence="3" id="KW-0963">Cytoplasm</keyword>
<organism evidence="16 17">
    <name type="scientific">Callosobruchus maculatus</name>
    <name type="common">Southern cowpea weevil</name>
    <name type="synonym">Pulse bruchid</name>
    <dbReference type="NCBI Taxonomy" id="64391"/>
    <lineage>
        <taxon>Eukaryota</taxon>
        <taxon>Metazoa</taxon>
        <taxon>Ecdysozoa</taxon>
        <taxon>Arthropoda</taxon>
        <taxon>Hexapoda</taxon>
        <taxon>Insecta</taxon>
        <taxon>Pterygota</taxon>
        <taxon>Neoptera</taxon>
        <taxon>Endopterygota</taxon>
        <taxon>Coleoptera</taxon>
        <taxon>Polyphaga</taxon>
        <taxon>Cucujiformia</taxon>
        <taxon>Chrysomeloidea</taxon>
        <taxon>Chrysomelidae</taxon>
        <taxon>Bruchinae</taxon>
        <taxon>Bruchini</taxon>
        <taxon>Callosobruchus</taxon>
    </lineage>
</organism>
<gene>
    <name evidence="16" type="ORF">CALMAC_LOCUS7905</name>
</gene>
<keyword evidence="9" id="KW-0862">Zinc</keyword>
<keyword evidence="8" id="KW-0863">Zinc-finger</keyword>
<evidence type="ECO:0000256" key="4">
    <source>
        <dbReference type="ARBA" id="ARBA00022603"/>
    </source>
</evidence>
<evidence type="ECO:0000313" key="17">
    <source>
        <dbReference type="Proteomes" id="UP000410492"/>
    </source>
</evidence>
<dbReference type="GO" id="GO:0008270">
    <property type="term" value="F:zinc ion binding"/>
    <property type="evidence" value="ECO:0007669"/>
    <property type="project" value="UniProtKB-KW"/>
</dbReference>
<dbReference type="PANTHER" id="PTHR11006:SF53">
    <property type="entry name" value="PROTEIN ARGININE N-METHYLTRANSFERASE 3"/>
    <property type="match status" value="1"/>
</dbReference>
<keyword evidence="4 12" id="KW-0489">Methyltransferase</keyword>
<dbReference type="Pfam" id="PF22528">
    <property type="entry name" value="PRMT_C"/>
    <property type="match status" value="1"/>
</dbReference>
<evidence type="ECO:0000259" key="15">
    <source>
        <dbReference type="Pfam" id="PF22528"/>
    </source>
</evidence>
<reference evidence="16 17" key="1">
    <citation type="submission" date="2019-01" db="EMBL/GenBank/DDBJ databases">
        <authorList>
            <person name="Sayadi A."/>
        </authorList>
    </citation>
    <scope>NUCLEOTIDE SEQUENCE [LARGE SCALE GENOMIC DNA]</scope>
</reference>
<dbReference type="Pfam" id="PF21137">
    <property type="entry name" value="ANM3_C2H2_Zf"/>
    <property type="match status" value="1"/>
</dbReference>
<feature type="domain" description="Protein arginine N-methyltransferase" evidence="15">
    <location>
        <begin position="354"/>
        <end position="508"/>
    </location>
</feature>
<dbReference type="GO" id="GO:0005634">
    <property type="term" value="C:nucleus"/>
    <property type="evidence" value="ECO:0007669"/>
    <property type="project" value="TreeGrafter"/>
</dbReference>
<dbReference type="GO" id="GO:0005829">
    <property type="term" value="C:cytosol"/>
    <property type="evidence" value="ECO:0007669"/>
    <property type="project" value="UniProtKB-SubCell"/>
</dbReference>
<evidence type="ECO:0000313" key="16">
    <source>
        <dbReference type="EMBL" id="VEN45459.1"/>
    </source>
</evidence>
<dbReference type="EC" id="2.1.1.319" evidence="2"/>
<comment type="subcellular location">
    <subcellularLocation>
        <location evidence="1">Cytoplasm</location>
        <location evidence="1">Cytosol</location>
    </subcellularLocation>
</comment>
<dbReference type="SUPFAM" id="SSF57667">
    <property type="entry name" value="beta-beta-alpha zinc fingers"/>
    <property type="match status" value="1"/>
</dbReference>
<dbReference type="InterPro" id="IPR029063">
    <property type="entry name" value="SAM-dependent_MTases_sf"/>
</dbReference>
<dbReference type="EMBL" id="CAACVG010007442">
    <property type="protein sequence ID" value="VEN45459.1"/>
    <property type="molecule type" value="Genomic_DNA"/>
</dbReference>
<dbReference type="AlphaFoldDB" id="A0A653CCM9"/>
<evidence type="ECO:0000256" key="13">
    <source>
        <dbReference type="SAM" id="MobiDB-lite"/>
    </source>
</evidence>
<protein>
    <recommendedName>
        <fullName evidence="2">type I protein arginine methyltransferase</fullName>
        <ecNumber evidence="2">2.1.1.319</ecNumber>
    </recommendedName>
</protein>
<proteinExistence type="predicted"/>
<evidence type="ECO:0000256" key="12">
    <source>
        <dbReference type="PROSITE-ProRule" id="PRU01015"/>
    </source>
</evidence>
<dbReference type="InterPro" id="IPR055135">
    <property type="entry name" value="PRMT_dom"/>
</dbReference>
<sequence length="520" mass="58766">MSVENDCPPSMEGAVGGPSMDDDDSDDWDEMEVNGEQTTCLFCSLQFHTIAVALDHCRIAHNFDLLQLKNKYNMDCYSYIKMINYIRLQRPDPKILTESSIALWDDDVYLKPGDMEPWLMYDFDDLGSAPSTPHYAIEGKTPISHLNFSDLQKQIQDLTMQVKHRDMLLENYQKDMEKMKEVTRTIVESGDSYNKKLAHNVASSGCESTDYFNSYSHFGIHHDMLNDTVRTESYRDAILKNTNLFTGKTVLDVGCGTGILSMFSAKAGAEKVYGIDQSEVVYKAMDIVRENNLQDKVHLIKGQVENTNLPVDKVDIIVSEWMGYFLLFEGMLDSFVHARNTFLRPGGTVLPNRCNISIIGVSDLDRYNKLVNFWDDVYGFSMRCMKSEVLREAFVEVVPVDNLLTDAAVVTEIDLMTCNVDACIFTSKFKLNVIKDGTLTAIAGYFDTFFDLETKVEFSTGPLAPKTHWQQTVFFLGGTVDLKKGDAVEGSISCTRLTKNVRGLSVTITILDKKYQFILD</sequence>
<comment type="catalytic activity">
    <reaction evidence="10">
        <text>L-arginyl-[protein] + 2 S-adenosyl-L-methionine = N(omega),N(omega)-dimethyl-L-arginyl-[protein] + 2 S-adenosyl-L-homocysteine + 2 H(+)</text>
        <dbReference type="Rhea" id="RHEA:48096"/>
        <dbReference type="Rhea" id="RHEA-COMP:10532"/>
        <dbReference type="Rhea" id="RHEA-COMP:11991"/>
        <dbReference type="ChEBI" id="CHEBI:15378"/>
        <dbReference type="ChEBI" id="CHEBI:29965"/>
        <dbReference type="ChEBI" id="CHEBI:57856"/>
        <dbReference type="ChEBI" id="CHEBI:59789"/>
        <dbReference type="ChEBI" id="CHEBI:61897"/>
        <dbReference type="EC" id="2.1.1.319"/>
    </reaction>
    <physiologicalReaction direction="left-to-right" evidence="10">
        <dbReference type="Rhea" id="RHEA:48097"/>
    </physiologicalReaction>
</comment>
<dbReference type="InterPro" id="IPR036236">
    <property type="entry name" value="Znf_C2H2_sf"/>
</dbReference>
<keyword evidence="6 12" id="KW-0949">S-adenosyl-L-methionine</keyword>
<evidence type="ECO:0000256" key="7">
    <source>
        <dbReference type="ARBA" id="ARBA00022723"/>
    </source>
</evidence>
<accession>A0A653CCM9</accession>
<dbReference type="CDD" id="cd02440">
    <property type="entry name" value="AdoMet_MTases"/>
    <property type="match status" value="1"/>
</dbReference>
<evidence type="ECO:0000259" key="14">
    <source>
        <dbReference type="Pfam" id="PF21137"/>
    </source>
</evidence>
<evidence type="ECO:0000256" key="1">
    <source>
        <dbReference type="ARBA" id="ARBA00004514"/>
    </source>
</evidence>
<dbReference type="Proteomes" id="UP000410492">
    <property type="component" value="Unassembled WGS sequence"/>
</dbReference>
<dbReference type="GO" id="GO:0035242">
    <property type="term" value="F:protein-arginine omega-N asymmetric methyltransferase activity"/>
    <property type="evidence" value="ECO:0007669"/>
    <property type="project" value="UniProtKB-EC"/>
</dbReference>